<dbReference type="EMBL" id="MCGG01000072">
    <property type="protein sequence ID" value="OEJ64346.1"/>
    <property type="molecule type" value="Genomic_DNA"/>
</dbReference>
<dbReference type="PANTHER" id="PTHR22777">
    <property type="entry name" value="HEMOLYSIN-RELATED"/>
    <property type="match status" value="1"/>
</dbReference>
<dbReference type="Pfam" id="PF03471">
    <property type="entry name" value="CorC_HlyC"/>
    <property type="match status" value="1"/>
</dbReference>
<dbReference type="Gene3D" id="3.10.580.10">
    <property type="entry name" value="CBS-domain"/>
    <property type="match status" value="1"/>
</dbReference>
<feature type="domain" description="CBS" evidence="5">
    <location>
        <begin position="54"/>
        <end position="113"/>
    </location>
</feature>
<evidence type="ECO:0000313" key="6">
    <source>
        <dbReference type="EMBL" id="OEJ64346.1"/>
    </source>
</evidence>
<proteinExistence type="inferred from homology"/>
<reference evidence="7" key="1">
    <citation type="submission" date="2016-07" db="EMBL/GenBank/DDBJ databases">
        <authorList>
            <person name="Florea S."/>
            <person name="Webb J.S."/>
            <person name="Jaromczyk J."/>
            <person name="Schardl C.L."/>
        </authorList>
    </citation>
    <scope>NUCLEOTIDE SEQUENCE [LARGE SCALE GENOMIC DNA]</scope>
    <source>
        <strain evidence="7">MV-1</strain>
    </source>
</reference>
<comment type="similarity">
    <text evidence="1">Belongs to the UPF0053 family. Hemolysin C subfamily.</text>
</comment>
<dbReference type="PANTHER" id="PTHR22777:SF27">
    <property type="entry name" value="MAGNESIUM AND COBALT EFFLUX PROTEIN CORC"/>
    <property type="match status" value="1"/>
</dbReference>
<evidence type="ECO:0000256" key="4">
    <source>
        <dbReference type="PROSITE-ProRule" id="PRU00703"/>
    </source>
</evidence>
<keyword evidence="7" id="KW-1185">Reference proteome</keyword>
<keyword evidence="2" id="KW-0677">Repeat</keyword>
<dbReference type="Pfam" id="PF00571">
    <property type="entry name" value="CBS"/>
    <property type="match status" value="2"/>
</dbReference>
<dbReference type="InterPro" id="IPR044751">
    <property type="entry name" value="Ion_transp-like_CBS"/>
</dbReference>
<dbReference type="InterPro" id="IPR000644">
    <property type="entry name" value="CBS_dom"/>
</dbReference>
<comment type="caution">
    <text evidence="6">The sequence shown here is derived from an EMBL/GenBank/DDBJ whole genome shotgun (WGS) entry which is preliminary data.</text>
</comment>
<dbReference type="Gene3D" id="3.30.465.10">
    <property type="match status" value="1"/>
</dbReference>
<dbReference type="SMART" id="SM01091">
    <property type="entry name" value="CorC_HlyC"/>
    <property type="match status" value="1"/>
</dbReference>
<evidence type="ECO:0000313" key="7">
    <source>
        <dbReference type="Proteomes" id="UP000095347"/>
    </source>
</evidence>
<dbReference type="InterPro" id="IPR046342">
    <property type="entry name" value="CBS_dom_sf"/>
</dbReference>
<accession>A0A1E5Q3S6</accession>
<sequence length="295" mass="32671">MLNRIWGRNGESARDVLEDLIEDAEIGEESLGADERQLLLNILELKDQTVADVMVPRADIIAAKVDASLADLVALITEEAHSRMPLYRETLDDAFGIVHVKDVLVWRGRDADFSASTIVRPVLFVSPSMHVLELLLEMRVKRVHMALVVDEFGGVDGLLTIEDLVEEIVGEIEDEFDEDEKPSMEKRADGTWIAGARTPLEEMEAALGVKVFSEDEQDEIDTLGGLVFSIAGRVPSRGELLTHASGLEFEVLDVDPRRIKKLRVRVPDSLSGFDPENPDLITDTLKSMPAKMSGD</sequence>
<dbReference type="PROSITE" id="PS51371">
    <property type="entry name" value="CBS"/>
    <property type="match status" value="2"/>
</dbReference>
<dbReference type="OrthoDB" id="9805314at2"/>
<dbReference type="SUPFAM" id="SSF54631">
    <property type="entry name" value="CBS-domain pair"/>
    <property type="match status" value="1"/>
</dbReference>
<feature type="domain" description="CBS" evidence="5">
    <location>
        <begin position="118"/>
        <end position="175"/>
    </location>
</feature>
<name>A0A1E5Q3S6_9PROT</name>
<evidence type="ECO:0000259" key="5">
    <source>
        <dbReference type="PROSITE" id="PS51371"/>
    </source>
</evidence>
<dbReference type="InterPro" id="IPR005170">
    <property type="entry name" value="Transptr-assoc_dom"/>
</dbReference>
<protein>
    <submittedName>
        <fullName evidence="6">Magnesium/cobalt efflux protein</fullName>
    </submittedName>
</protein>
<evidence type="ECO:0000256" key="1">
    <source>
        <dbReference type="ARBA" id="ARBA00006446"/>
    </source>
</evidence>
<dbReference type="Proteomes" id="UP000095347">
    <property type="component" value="Unassembled WGS sequence"/>
</dbReference>
<evidence type="ECO:0000256" key="3">
    <source>
        <dbReference type="ARBA" id="ARBA00023122"/>
    </source>
</evidence>
<gene>
    <name evidence="6" type="ORF">BEN30_16690</name>
</gene>
<keyword evidence="3 4" id="KW-0129">CBS domain</keyword>
<dbReference type="AlphaFoldDB" id="A0A1E5Q3S6"/>
<dbReference type="GO" id="GO:0050660">
    <property type="term" value="F:flavin adenine dinucleotide binding"/>
    <property type="evidence" value="ECO:0007669"/>
    <property type="project" value="InterPro"/>
</dbReference>
<evidence type="ECO:0000256" key="2">
    <source>
        <dbReference type="ARBA" id="ARBA00022737"/>
    </source>
</evidence>
<dbReference type="InterPro" id="IPR016169">
    <property type="entry name" value="FAD-bd_PCMH_sub2"/>
</dbReference>
<dbReference type="CDD" id="cd04590">
    <property type="entry name" value="CBS_pair_CorC_HlyC_assoc"/>
    <property type="match status" value="1"/>
</dbReference>
<dbReference type="FunFam" id="3.10.580.10:FF:000002">
    <property type="entry name" value="Magnesium/cobalt efflux protein CorC"/>
    <property type="match status" value="1"/>
</dbReference>
<dbReference type="InterPro" id="IPR036318">
    <property type="entry name" value="FAD-bd_PCMH-like_sf"/>
</dbReference>
<dbReference type="STRING" id="28181.BEN30_16690"/>
<dbReference type="GO" id="GO:0005886">
    <property type="term" value="C:plasma membrane"/>
    <property type="evidence" value="ECO:0007669"/>
    <property type="project" value="TreeGrafter"/>
</dbReference>
<dbReference type="SUPFAM" id="SSF56176">
    <property type="entry name" value="FAD-binding/transporter-associated domain-like"/>
    <property type="match status" value="1"/>
</dbReference>
<organism evidence="6 7">
    <name type="scientific">Magnetovibrio blakemorei</name>
    <dbReference type="NCBI Taxonomy" id="28181"/>
    <lineage>
        <taxon>Bacteria</taxon>
        <taxon>Pseudomonadati</taxon>
        <taxon>Pseudomonadota</taxon>
        <taxon>Alphaproteobacteria</taxon>
        <taxon>Rhodospirillales</taxon>
        <taxon>Magnetovibrionaceae</taxon>
        <taxon>Magnetovibrio</taxon>
    </lineage>
</organism>